<evidence type="ECO:0000313" key="2">
    <source>
        <dbReference type="EMBL" id="PIZ62003.1"/>
    </source>
</evidence>
<reference evidence="3" key="1">
    <citation type="submission" date="2017-09" db="EMBL/GenBank/DDBJ databases">
        <title>Depth-based differentiation of microbial function through sediment-hosted aquifers and enrichment of novel symbionts in the deep terrestrial subsurface.</title>
        <authorList>
            <person name="Probst A.J."/>
            <person name="Ladd B."/>
            <person name="Jarett J.K."/>
            <person name="Geller-Mcgrath D.E."/>
            <person name="Sieber C.M.K."/>
            <person name="Emerson J.B."/>
            <person name="Anantharaman K."/>
            <person name="Thomas B.C."/>
            <person name="Malmstrom R."/>
            <person name="Stieglmeier M."/>
            <person name="Klingl A."/>
            <person name="Woyke T."/>
            <person name="Ryan C.M."/>
            <person name="Banfield J.F."/>
        </authorList>
    </citation>
    <scope>NUCLEOTIDE SEQUENCE [LARGE SCALE GENOMIC DNA]</scope>
</reference>
<evidence type="ECO:0000259" key="1">
    <source>
        <dbReference type="PROSITE" id="PS51664"/>
    </source>
</evidence>
<feature type="domain" description="YcaO" evidence="1">
    <location>
        <begin position="124"/>
        <end position="381"/>
    </location>
</feature>
<dbReference type="PROSITE" id="PS51664">
    <property type="entry name" value="YCAO"/>
    <property type="match status" value="1"/>
</dbReference>
<gene>
    <name evidence="2" type="ORF">COY16_05465</name>
</gene>
<proteinExistence type="predicted"/>
<dbReference type="EMBL" id="PFOB01000068">
    <property type="protein sequence ID" value="PIZ62003.1"/>
    <property type="molecule type" value="Genomic_DNA"/>
</dbReference>
<comment type="caution">
    <text evidence="2">The sequence shown here is derived from an EMBL/GenBank/DDBJ whole genome shotgun (WGS) entry which is preliminary data.</text>
</comment>
<evidence type="ECO:0000313" key="3">
    <source>
        <dbReference type="Proteomes" id="UP000228503"/>
    </source>
</evidence>
<dbReference type="InterPro" id="IPR003776">
    <property type="entry name" value="YcaO-like_dom"/>
</dbReference>
<dbReference type="Gene3D" id="3.30.1330.230">
    <property type="match status" value="1"/>
</dbReference>
<sequence>MNTPKSTAAFLSQYLHALGILQKVYRLKHDYSDALPHIYSSILIDPESRYIVHGFGVSSNSRSLAKLKSLSEAVERISLIHQKKNNKNILKSFNISDNITSSISAEKILFMPGGSSIPPHPGIGMGFGMNHTGTILRGIYELIERDACITTYLLKVPLPHINIKSILRTRPQFDKIVKRLEEKNIQIHVLDATHDLGIPIFITILVDNNSNKPTITAGSKAGFPIFESILNSIEEAIMVYSSFDEASKKNSLRSEHAHIQTSFQRSQFWSNQRRTSDLSFWLQNSKKKSIQKNKSLSEKKQITQVIDLLKQKKMTINYIDITPPYIKSIGFMVYKVVIPQLQEFYFDEMNKKISSSRIQSVSTFFGINTKYIVNQIPHPFV</sequence>
<dbReference type="Proteomes" id="UP000228503">
    <property type="component" value="Unassembled WGS sequence"/>
</dbReference>
<name>A0A2M7TW59_9BACT</name>
<accession>A0A2M7TW59</accession>
<dbReference type="Pfam" id="PF02624">
    <property type="entry name" value="YcaO"/>
    <property type="match status" value="1"/>
</dbReference>
<protein>
    <recommendedName>
        <fullName evidence="1">YcaO domain-containing protein</fullName>
    </recommendedName>
</protein>
<dbReference type="PANTHER" id="PTHR37809:SF1">
    <property type="entry name" value="RIBOSOMAL PROTEIN S12 METHYLTHIOTRANSFERASE ACCESSORY FACTOR YCAO"/>
    <property type="match status" value="1"/>
</dbReference>
<dbReference type="AlphaFoldDB" id="A0A2M7TW59"/>
<dbReference type="PANTHER" id="PTHR37809">
    <property type="entry name" value="RIBOSOMAL PROTEIN S12 METHYLTHIOTRANSFERASE ACCESSORY FACTOR YCAO"/>
    <property type="match status" value="1"/>
</dbReference>
<organism evidence="2 3">
    <name type="scientific">Candidatus Roizmanbacteria bacterium CG_4_10_14_0_2_um_filter_39_13</name>
    <dbReference type="NCBI Taxonomy" id="1974825"/>
    <lineage>
        <taxon>Bacteria</taxon>
        <taxon>Candidatus Roizmaniibacteriota</taxon>
    </lineage>
</organism>